<name>A0ABU1W291_9GAMM</name>
<evidence type="ECO:0000256" key="6">
    <source>
        <dbReference type="ARBA" id="ARBA00022679"/>
    </source>
</evidence>
<dbReference type="Pfam" id="PF02424">
    <property type="entry name" value="ApbE"/>
    <property type="match status" value="1"/>
</dbReference>
<feature type="signal peptide" evidence="13">
    <location>
        <begin position="1"/>
        <end position="26"/>
    </location>
</feature>
<comment type="caution">
    <text evidence="14">The sequence shown here is derived from an EMBL/GenBank/DDBJ whole genome shotgun (WGS) entry which is preliminary data.</text>
</comment>
<dbReference type="PANTHER" id="PTHR30040">
    <property type="entry name" value="THIAMINE BIOSYNTHESIS LIPOPROTEIN APBE"/>
    <property type="match status" value="1"/>
</dbReference>
<proteinExistence type="inferred from homology"/>
<dbReference type="EMBL" id="JAVDWR010000012">
    <property type="protein sequence ID" value="MDR7122091.1"/>
    <property type="molecule type" value="Genomic_DNA"/>
</dbReference>
<evidence type="ECO:0000256" key="2">
    <source>
        <dbReference type="ARBA" id="ARBA00008282"/>
    </source>
</evidence>
<protein>
    <recommendedName>
        <fullName evidence="4 12">FAD:protein FMN transferase</fullName>
        <ecNumber evidence="3 12">2.7.1.180</ecNumber>
    </recommendedName>
    <alternativeName>
        <fullName evidence="10 12">Flavin transferase</fullName>
    </alternativeName>
</protein>
<evidence type="ECO:0000313" key="15">
    <source>
        <dbReference type="Proteomes" id="UP001257909"/>
    </source>
</evidence>
<comment type="catalytic activity">
    <reaction evidence="11 12">
        <text>L-threonyl-[protein] + FAD = FMN-L-threonyl-[protein] + AMP + H(+)</text>
        <dbReference type="Rhea" id="RHEA:36847"/>
        <dbReference type="Rhea" id="RHEA-COMP:11060"/>
        <dbReference type="Rhea" id="RHEA-COMP:11061"/>
        <dbReference type="ChEBI" id="CHEBI:15378"/>
        <dbReference type="ChEBI" id="CHEBI:30013"/>
        <dbReference type="ChEBI" id="CHEBI:57692"/>
        <dbReference type="ChEBI" id="CHEBI:74257"/>
        <dbReference type="ChEBI" id="CHEBI:456215"/>
        <dbReference type="EC" id="2.7.1.180"/>
    </reaction>
</comment>
<gene>
    <name evidence="14" type="ORF">J2W69_003048</name>
</gene>
<evidence type="ECO:0000256" key="11">
    <source>
        <dbReference type="ARBA" id="ARBA00048540"/>
    </source>
</evidence>
<keyword evidence="8 12" id="KW-0274">FAD</keyword>
<keyword evidence="7 12" id="KW-0479">Metal-binding</keyword>
<dbReference type="RefSeq" id="WP_310279976.1">
    <property type="nucleotide sequence ID" value="NZ_JAVDWR010000012.1"/>
</dbReference>
<dbReference type="Gene3D" id="3.10.520.10">
    <property type="entry name" value="ApbE-like domains"/>
    <property type="match status" value="1"/>
</dbReference>
<evidence type="ECO:0000256" key="8">
    <source>
        <dbReference type="ARBA" id="ARBA00022827"/>
    </source>
</evidence>
<evidence type="ECO:0000256" key="10">
    <source>
        <dbReference type="ARBA" id="ARBA00031306"/>
    </source>
</evidence>
<evidence type="ECO:0000256" key="13">
    <source>
        <dbReference type="SAM" id="SignalP"/>
    </source>
</evidence>
<keyword evidence="15" id="KW-1185">Reference proteome</keyword>
<dbReference type="PANTHER" id="PTHR30040:SF2">
    <property type="entry name" value="FAD:PROTEIN FMN TRANSFERASE"/>
    <property type="match status" value="1"/>
</dbReference>
<dbReference type="EC" id="2.7.1.180" evidence="3 12"/>
<evidence type="ECO:0000256" key="3">
    <source>
        <dbReference type="ARBA" id="ARBA00011955"/>
    </source>
</evidence>
<sequence>MNTASFLGLKQHFFAFVVLVTLAACAQPDSEKVLLEGKTMGTTYHVTYISQPGMPDQQQVQAQIDLALKEVNQVASTYIKDSELSLLNSSDSTEPREASEMLRLLFAEGIRLAQLTDGYLDITVGPLVNLWGFGPTHRPEKVPDDAAIALAKTQIGAQYLQLDGSKVYKTKPELYVDLSTIAKGYGVDLLAEVLEQQGISNFLAEIGGEIRVKGSSLANKDWTVGLEKPVAEGRVLQRLLRPKDNAVATSGDYRIFFEENNQRYSHLIDPKTGKPVTHMMLSSTVIHPSCMTADGLSTAFMVMGPEKAMELANQQQIAALFIVKNQQGEFVELYSKAFEPYL</sequence>
<keyword evidence="9 12" id="KW-0460">Magnesium</keyword>
<evidence type="ECO:0000256" key="9">
    <source>
        <dbReference type="ARBA" id="ARBA00022842"/>
    </source>
</evidence>
<dbReference type="InterPro" id="IPR024932">
    <property type="entry name" value="ApbE"/>
</dbReference>
<evidence type="ECO:0000256" key="1">
    <source>
        <dbReference type="ARBA" id="ARBA00001946"/>
    </source>
</evidence>
<evidence type="ECO:0000256" key="4">
    <source>
        <dbReference type="ARBA" id="ARBA00016337"/>
    </source>
</evidence>
<dbReference type="Proteomes" id="UP001257909">
    <property type="component" value="Unassembled WGS sequence"/>
</dbReference>
<keyword evidence="6 12" id="KW-0808">Transferase</keyword>
<organism evidence="14 15">
    <name type="scientific">Rheinheimera soli</name>
    <dbReference type="NCBI Taxonomy" id="443616"/>
    <lineage>
        <taxon>Bacteria</taxon>
        <taxon>Pseudomonadati</taxon>
        <taxon>Pseudomonadota</taxon>
        <taxon>Gammaproteobacteria</taxon>
        <taxon>Chromatiales</taxon>
        <taxon>Chromatiaceae</taxon>
        <taxon>Rheinheimera</taxon>
    </lineage>
</organism>
<comment type="similarity">
    <text evidence="2 12">Belongs to the ApbE family.</text>
</comment>
<evidence type="ECO:0000256" key="5">
    <source>
        <dbReference type="ARBA" id="ARBA00022630"/>
    </source>
</evidence>
<dbReference type="SUPFAM" id="SSF143631">
    <property type="entry name" value="ApbE-like"/>
    <property type="match status" value="1"/>
</dbReference>
<comment type="cofactor">
    <cofactor evidence="1">
        <name>Mg(2+)</name>
        <dbReference type="ChEBI" id="CHEBI:18420"/>
    </cofactor>
</comment>
<dbReference type="PIRSF" id="PIRSF006268">
    <property type="entry name" value="ApbE"/>
    <property type="match status" value="1"/>
</dbReference>
<accession>A0ABU1W291</accession>
<keyword evidence="5 12" id="KW-0285">Flavoprotein</keyword>
<keyword evidence="13" id="KW-0732">Signal</keyword>
<dbReference type="InterPro" id="IPR003374">
    <property type="entry name" value="ApbE-like_sf"/>
</dbReference>
<evidence type="ECO:0000256" key="7">
    <source>
        <dbReference type="ARBA" id="ARBA00022723"/>
    </source>
</evidence>
<reference evidence="14 15" key="1">
    <citation type="submission" date="2023-07" db="EMBL/GenBank/DDBJ databases">
        <title>Sorghum-associated microbial communities from plants grown in Nebraska, USA.</title>
        <authorList>
            <person name="Schachtman D."/>
        </authorList>
    </citation>
    <scope>NUCLEOTIDE SEQUENCE [LARGE SCALE GENOMIC DNA]</scope>
    <source>
        <strain evidence="14 15">4138</strain>
    </source>
</reference>
<keyword evidence="14" id="KW-0449">Lipoprotein</keyword>
<evidence type="ECO:0000256" key="12">
    <source>
        <dbReference type="PIRNR" id="PIRNR006268"/>
    </source>
</evidence>
<feature type="chain" id="PRO_5047179231" description="FAD:protein FMN transferase" evidence="13">
    <location>
        <begin position="27"/>
        <end position="342"/>
    </location>
</feature>
<evidence type="ECO:0000313" key="14">
    <source>
        <dbReference type="EMBL" id="MDR7122091.1"/>
    </source>
</evidence>